<accession>A0ABU2WH82</accession>
<protein>
    <submittedName>
        <fullName evidence="2">Uncharacterized protein</fullName>
    </submittedName>
</protein>
<organism evidence="2 3">
    <name type="scientific">Banduia mediterranea</name>
    <dbReference type="NCBI Taxonomy" id="3075609"/>
    <lineage>
        <taxon>Bacteria</taxon>
        <taxon>Pseudomonadati</taxon>
        <taxon>Pseudomonadota</taxon>
        <taxon>Gammaproteobacteria</taxon>
        <taxon>Nevskiales</taxon>
        <taxon>Algiphilaceae</taxon>
        <taxon>Banduia</taxon>
    </lineage>
</organism>
<dbReference type="RefSeq" id="WP_311364623.1">
    <property type="nucleotide sequence ID" value="NZ_JAVRIC010000008.1"/>
</dbReference>
<proteinExistence type="predicted"/>
<evidence type="ECO:0000313" key="3">
    <source>
        <dbReference type="Proteomes" id="UP001254608"/>
    </source>
</evidence>
<comment type="caution">
    <text evidence="2">The sequence shown here is derived from an EMBL/GenBank/DDBJ whole genome shotgun (WGS) entry which is preliminary data.</text>
</comment>
<sequence>MASTALPSKGAQDQLARKLIDESAQYELALKSAQTLYERALDGYDQIAVSSGGDYNNISTVRARRPRR</sequence>
<feature type="region of interest" description="Disordered" evidence="1">
    <location>
        <begin position="49"/>
        <end position="68"/>
    </location>
</feature>
<dbReference type="Proteomes" id="UP001254608">
    <property type="component" value="Unassembled WGS sequence"/>
</dbReference>
<evidence type="ECO:0000313" key="2">
    <source>
        <dbReference type="EMBL" id="MDT0497231.1"/>
    </source>
</evidence>
<dbReference type="EMBL" id="JAVRIC010000008">
    <property type="protein sequence ID" value="MDT0497231.1"/>
    <property type="molecule type" value="Genomic_DNA"/>
</dbReference>
<keyword evidence="3" id="KW-1185">Reference proteome</keyword>
<gene>
    <name evidence="2" type="ORF">RM530_07615</name>
</gene>
<reference evidence="2 3" key="1">
    <citation type="submission" date="2023-09" db="EMBL/GenBank/DDBJ databases">
        <authorList>
            <person name="Rey-Velasco X."/>
        </authorList>
    </citation>
    <scope>NUCLEOTIDE SEQUENCE [LARGE SCALE GENOMIC DNA]</scope>
    <source>
        <strain evidence="2 3">W345</strain>
    </source>
</reference>
<name>A0ABU2WH82_9GAMM</name>
<evidence type="ECO:0000256" key="1">
    <source>
        <dbReference type="SAM" id="MobiDB-lite"/>
    </source>
</evidence>